<keyword evidence="3" id="KW-0507">mRNA processing</keyword>
<dbReference type="InterPro" id="IPR036322">
    <property type="entry name" value="WD40_repeat_dom_sf"/>
</dbReference>
<evidence type="ECO:0000313" key="9">
    <source>
        <dbReference type="EMBL" id="RKP14748.1"/>
    </source>
</evidence>
<gene>
    <name evidence="9" type="ORF">BJ684DRAFT_92</name>
</gene>
<feature type="repeat" description="WD" evidence="8">
    <location>
        <begin position="253"/>
        <end position="294"/>
    </location>
</feature>
<dbReference type="SMART" id="SM00320">
    <property type="entry name" value="WD40"/>
    <property type="match status" value="4"/>
</dbReference>
<evidence type="ECO:0000256" key="2">
    <source>
        <dbReference type="ARBA" id="ARBA00022574"/>
    </source>
</evidence>
<proteinExistence type="inferred from homology"/>
<protein>
    <recommendedName>
        <fullName evidence="7">WD40 repeat-containing protein SMU1</fullName>
    </recommendedName>
</protein>
<dbReference type="PROSITE" id="PS50082">
    <property type="entry name" value="WD_REPEATS_2"/>
    <property type="match status" value="4"/>
</dbReference>
<dbReference type="InterPro" id="IPR015943">
    <property type="entry name" value="WD40/YVTN_repeat-like_dom_sf"/>
</dbReference>
<keyword evidence="5" id="KW-0508">mRNA splicing</keyword>
<evidence type="ECO:0000256" key="6">
    <source>
        <dbReference type="ARBA" id="ARBA00025801"/>
    </source>
</evidence>
<sequence length="375" mass="41085">SVVRVVLQFLQENQLSSTFAALRDETGISLNAVQSSDVIVQAVMKGQWDIALGHLRDIEVPPTVLLDMYEQMALELLEVGEFTAVRAMLQRASPLQELGVVDPQRFQRLDKLSSVETNKQDEIVMDDASHQGRRKEIANALKNTLQVAPSSRLLTLLGQAAQWQEARGLLHSDDDSVLDIFQDNVSGAHEDEEALPQEHTGVIKFPAKTVIEVLTYSPNGRSLITGCSDGLIEVWDPASRRLRHDLLYQSETPMMMESSVLGLALADDMDTLVSGSQDGIVKVWRLTTGECVRRIVAHSQAVTQVAFHQGSILSSSLDGTLRLYGLKSGQMLREFRGHGGFVSCFGLTGSRLISGGSDGAIKIWDTKSAQCLTTL</sequence>
<feature type="non-terminal residue" evidence="9">
    <location>
        <position position="375"/>
    </location>
</feature>
<dbReference type="InterPro" id="IPR045184">
    <property type="entry name" value="SMU1"/>
</dbReference>
<dbReference type="PROSITE" id="PS50294">
    <property type="entry name" value="WD_REPEATS_REGION"/>
    <property type="match status" value="2"/>
</dbReference>
<dbReference type="InterPro" id="IPR001680">
    <property type="entry name" value="WD40_rpt"/>
</dbReference>
<feature type="repeat" description="WD" evidence="8">
    <location>
        <begin position="335"/>
        <end position="374"/>
    </location>
</feature>
<feature type="repeat" description="WD" evidence="8">
    <location>
        <begin position="211"/>
        <end position="236"/>
    </location>
</feature>
<feature type="non-terminal residue" evidence="9">
    <location>
        <position position="1"/>
    </location>
</feature>
<evidence type="ECO:0000256" key="1">
    <source>
        <dbReference type="ARBA" id="ARBA00004324"/>
    </source>
</evidence>
<dbReference type="GO" id="GO:0000398">
    <property type="term" value="P:mRNA splicing, via spliceosome"/>
    <property type="evidence" value="ECO:0007669"/>
    <property type="project" value="InterPro"/>
</dbReference>
<evidence type="ECO:0000256" key="8">
    <source>
        <dbReference type="PROSITE-ProRule" id="PRU00221"/>
    </source>
</evidence>
<evidence type="ECO:0000256" key="7">
    <source>
        <dbReference type="ARBA" id="ARBA00026184"/>
    </source>
</evidence>
<dbReference type="GO" id="GO:0016607">
    <property type="term" value="C:nuclear speck"/>
    <property type="evidence" value="ECO:0007669"/>
    <property type="project" value="UniProtKB-SubCell"/>
</dbReference>
<evidence type="ECO:0000313" key="10">
    <source>
        <dbReference type="Proteomes" id="UP000267251"/>
    </source>
</evidence>
<reference evidence="10" key="1">
    <citation type="journal article" date="2018" name="Nat. Microbiol.">
        <title>Leveraging single-cell genomics to expand the fungal tree of life.</title>
        <authorList>
            <person name="Ahrendt S.R."/>
            <person name="Quandt C.A."/>
            <person name="Ciobanu D."/>
            <person name="Clum A."/>
            <person name="Salamov A."/>
            <person name="Andreopoulos B."/>
            <person name="Cheng J.F."/>
            <person name="Woyke T."/>
            <person name="Pelin A."/>
            <person name="Henrissat B."/>
            <person name="Reynolds N.K."/>
            <person name="Benny G.L."/>
            <person name="Smith M.E."/>
            <person name="James T.Y."/>
            <person name="Grigoriev I.V."/>
        </authorList>
    </citation>
    <scope>NUCLEOTIDE SEQUENCE [LARGE SCALE GENOMIC DNA]</scope>
</reference>
<comment type="subcellular location">
    <subcellularLocation>
        <location evidence="1">Nucleus speckle</location>
    </subcellularLocation>
</comment>
<dbReference type="Proteomes" id="UP000267251">
    <property type="component" value="Unassembled WGS sequence"/>
</dbReference>
<dbReference type="SUPFAM" id="SSF50978">
    <property type="entry name" value="WD40 repeat-like"/>
    <property type="match status" value="1"/>
</dbReference>
<comment type="similarity">
    <text evidence="6">Belongs to the WD repeat SMU1 family.</text>
</comment>
<feature type="repeat" description="WD" evidence="8">
    <location>
        <begin position="295"/>
        <end position="334"/>
    </location>
</feature>
<dbReference type="EMBL" id="KZ987795">
    <property type="protein sequence ID" value="RKP14748.1"/>
    <property type="molecule type" value="Genomic_DNA"/>
</dbReference>
<dbReference type="InterPro" id="IPR006594">
    <property type="entry name" value="LisH"/>
</dbReference>
<evidence type="ECO:0000256" key="5">
    <source>
        <dbReference type="ARBA" id="ARBA00023187"/>
    </source>
</evidence>
<evidence type="ECO:0000256" key="4">
    <source>
        <dbReference type="ARBA" id="ARBA00022737"/>
    </source>
</evidence>
<dbReference type="Pfam" id="PF00400">
    <property type="entry name" value="WD40"/>
    <property type="match status" value="4"/>
</dbReference>
<organism evidence="9 10">
    <name type="scientific">Piptocephalis cylindrospora</name>
    <dbReference type="NCBI Taxonomy" id="1907219"/>
    <lineage>
        <taxon>Eukaryota</taxon>
        <taxon>Fungi</taxon>
        <taxon>Fungi incertae sedis</taxon>
        <taxon>Zoopagomycota</taxon>
        <taxon>Zoopagomycotina</taxon>
        <taxon>Zoopagomycetes</taxon>
        <taxon>Zoopagales</taxon>
        <taxon>Piptocephalidaceae</taxon>
        <taxon>Piptocephalis</taxon>
    </lineage>
</organism>
<keyword evidence="4" id="KW-0677">Repeat</keyword>
<accession>A0A4P9Y6N2</accession>
<dbReference type="PROSITE" id="PS00678">
    <property type="entry name" value="WD_REPEATS_1"/>
    <property type="match status" value="1"/>
</dbReference>
<dbReference type="OrthoDB" id="538223at2759"/>
<dbReference type="InterPro" id="IPR019775">
    <property type="entry name" value="WD40_repeat_CS"/>
</dbReference>
<keyword evidence="2 8" id="KW-0853">WD repeat</keyword>
<dbReference type="PANTHER" id="PTHR22848">
    <property type="entry name" value="WD40 REPEAT PROTEIN"/>
    <property type="match status" value="1"/>
</dbReference>
<dbReference type="Gene3D" id="2.130.10.10">
    <property type="entry name" value="YVTN repeat-like/Quinoprotein amine dehydrogenase"/>
    <property type="match status" value="2"/>
</dbReference>
<dbReference type="PROSITE" id="PS50896">
    <property type="entry name" value="LISH"/>
    <property type="match status" value="1"/>
</dbReference>
<dbReference type="PRINTS" id="PR00320">
    <property type="entry name" value="GPROTEINBRPT"/>
</dbReference>
<dbReference type="InterPro" id="IPR020472">
    <property type="entry name" value="WD40_PAC1"/>
</dbReference>
<name>A0A4P9Y6N2_9FUNG</name>
<evidence type="ECO:0000256" key="3">
    <source>
        <dbReference type="ARBA" id="ARBA00022664"/>
    </source>
</evidence>
<dbReference type="AlphaFoldDB" id="A0A4P9Y6N2"/>
<keyword evidence="10" id="KW-1185">Reference proteome</keyword>